<proteinExistence type="predicted"/>
<sequence length="95" mass="10768">MTNHARDGQVREPLSHLSCDSRIALVVEGNKLELHRPSVNLRVALVCVLKREACGVLHLFSVSRGRPCQGRRKTNLHNGRARGFRAWNRYGKQRG</sequence>
<dbReference type="AlphaFoldDB" id="A0A158L0P8"/>
<accession>A0A158L0P8</accession>
<dbReference type="EMBL" id="FCOL02000273">
    <property type="protein sequence ID" value="SAL86805.1"/>
    <property type="molecule type" value="Genomic_DNA"/>
</dbReference>
<name>A0A158L0P8_9BURK</name>
<evidence type="ECO:0000313" key="2">
    <source>
        <dbReference type="Proteomes" id="UP000054925"/>
    </source>
</evidence>
<protein>
    <submittedName>
        <fullName evidence="1">Uncharacterized protein</fullName>
    </submittedName>
</protein>
<organism evidence="1 2">
    <name type="scientific">Caballeronia terrestris</name>
    <dbReference type="NCBI Taxonomy" id="1226301"/>
    <lineage>
        <taxon>Bacteria</taxon>
        <taxon>Pseudomonadati</taxon>
        <taxon>Pseudomonadota</taxon>
        <taxon>Betaproteobacteria</taxon>
        <taxon>Burkholderiales</taxon>
        <taxon>Burkholderiaceae</taxon>
        <taxon>Caballeronia</taxon>
    </lineage>
</organism>
<evidence type="ECO:0000313" key="1">
    <source>
        <dbReference type="EMBL" id="SAL86805.1"/>
    </source>
</evidence>
<dbReference type="Proteomes" id="UP000054925">
    <property type="component" value="Unassembled WGS sequence"/>
</dbReference>
<reference evidence="1" key="1">
    <citation type="submission" date="2016-01" db="EMBL/GenBank/DDBJ databases">
        <authorList>
            <person name="Peeters C."/>
        </authorList>
    </citation>
    <scope>NUCLEOTIDE SEQUENCE [LARGE SCALE GENOMIC DNA]</scope>
    <source>
        <strain evidence="1">LMG 22937</strain>
    </source>
</reference>
<comment type="caution">
    <text evidence="1">The sequence shown here is derived from an EMBL/GenBank/DDBJ whole genome shotgun (WGS) entry which is preliminary data.</text>
</comment>
<gene>
    <name evidence="1" type="ORF">AWB67_07284</name>
</gene>
<keyword evidence="2" id="KW-1185">Reference proteome</keyword>